<sequence>MSYFSENFINYAFTGIQLDSRNVLPGNLFIAVKGDKTDGTLYIDCAINKGAPVILSESFNIINKTINFKSNSIPIINVTQLRKYISNIAGNFYRHPSRSLNVIGVTGTNGKTTTTYLLADWMRLLGEKTAIMGTLGNGTLDNILPSYNTTCSAVDVQKILAKFVKNNIKSVAMEISSHGLTQYRVDDLYFKAAVFTNISHDHLDYHNDISQYSLAKWRLFSELRVEKYIINADDSFGCHWLHYLPQAVAITIKNKLPDFWEGKWISVKKIFYHIASTEILFQSSWGTGILHSKLLGEFNVSNLLLALGTLLMLGYPLALLINTSFHLKPVCGRMEMFYSDKYPMVIVDYAHTPDALRKILIAIRKYHCRKKLWCVFGCGGDRDHDKRAKMGYIAQIYADSVIITNDNPRTEDPESIIHDILHHVRYSKKNKIITNRKLAVETTIKTAHPNDIILIAGKGHETYQIIGNNHLKYSDRNVVKKILKK</sequence>
<dbReference type="Proteomes" id="UP001056834">
    <property type="component" value="Chromosome"/>
</dbReference>
<comment type="function">
    <text evidence="7">Catalyzes the addition of meso-diaminopimelic acid to the nucleotide precursor UDP-N-acetylmuramoyl-L-alanyl-D-glutamate (UMAG) in the biosynthesis of bacterial cell-wall peptidoglycan.</text>
</comment>
<dbReference type="NCBIfam" id="NF001126">
    <property type="entry name" value="PRK00139.1-4"/>
    <property type="match status" value="1"/>
</dbReference>
<keyword evidence="14" id="KW-1185">Reference proteome</keyword>
<keyword evidence="7" id="KW-0460">Magnesium</keyword>
<accession>A0ABY4STC2</accession>
<comment type="catalytic activity">
    <reaction evidence="7">
        <text>UDP-N-acetyl-alpha-D-muramoyl-L-alanyl-D-glutamate + meso-2,6-diaminopimelate + ATP = UDP-N-acetyl-alpha-D-muramoyl-L-alanyl-gamma-D-glutamyl-meso-2,6-diaminopimelate + ADP + phosphate + H(+)</text>
        <dbReference type="Rhea" id="RHEA:23676"/>
        <dbReference type="ChEBI" id="CHEBI:15378"/>
        <dbReference type="ChEBI" id="CHEBI:30616"/>
        <dbReference type="ChEBI" id="CHEBI:43474"/>
        <dbReference type="ChEBI" id="CHEBI:57791"/>
        <dbReference type="ChEBI" id="CHEBI:83900"/>
        <dbReference type="ChEBI" id="CHEBI:83905"/>
        <dbReference type="ChEBI" id="CHEBI:456216"/>
        <dbReference type="EC" id="6.3.2.13"/>
    </reaction>
</comment>
<feature type="domain" description="Mur ligase C-terminal" evidence="11">
    <location>
        <begin position="332"/>
        <end position="459"/>
    </location>
</feature>
<feature type="binding site" evidence="7">
    <location>
        <begin position="107"/>
        <end position="113"/>
    </location>
    <ligand>
        <name>ATP</name>
        <dbReference type="ChEBI" id="CHEBI:30616"/>
    </ligand>
</feature>
<keyword evidence="5 7" id="KW-0131">Cell cycle</keyword>
<dbReference type="EC" id="6.3.2.13" evidence="7"/>
<dbReference type="SUPFAM" id="SSF53244">
    <property type="entry name" value="MurD-like peptide ligases, peptide-binding domain"/>
    <property type="match status" value="1"/>
</dbReference>
<comment type="similarity">
    <text evidence="1 7">Belongs to the MurCDEF family. MurE subfamily.</text>
</comment>
<evidence type="ECO:0000256" key="5">
    <source>
        <dbReference type="ARBA" id="ARBA00023306"/>
    </source>
</evidence>
<evidence type="ECO:0000259" key="10">
    <source>
        <dbReference type="Pfam" id="PF01225"/>
    </source>
</evidence>
<gene>
    <name evidence="7 13" type="primary">murE</name>
    <name evidence="13" type="ORF">M9405_00585</name>
</gene>
<feature type="binding site" evidence="7">
    <location>
        <begin position="149"/>
        <end position="150"/>
    </location>
    <ligand>
        <name>UDP-N-acetyl-alpha-D-muramoyl-L-alanyl-D-glutamate</name>
        <dbReference type="ChEBI" id="CHEBI:83900"/>
    </ligand>
</feature>
<feature type="binding site" evidence="7">
    <location>
        <position position="182"/>
    </location>
    <ligand>
        <name>UDP-N-acetyl-alpha-D-muramoyl-L-alanyl-D-glutamate</name>
        <dbReference type="ChEBI" id="CHEBI:83900"/>
    </ligand>
</feature>
<keyword evidence="9" id="KW-0812">Transmembrane</keyword>
<dbReference type="Gene3D" id="3.90.190.20">
    <property type="entry name" value="Mur ligase, C-terminal domain"/>
    <property type="match status" value="1"/>
</dbReference>
<dbReference type="InterPro" id="IPR013221">
    <property type="entry name" value="Mur_ligase_cen"/>
</dbReference>
<feature type="binding site" evidence="7">
    <location>
        <position position="148"/>
    </location>
    <ligand>
        <name>UDP-N-acetyl-alpha-D-muramoyl-L-alanyl-D-glutamate</name>
        <dbReference type="ChEBI" id="CHEBI:83900"/>
    </ligand>
</feature>
<comment type="cofactor">
    <cofactor evidence="7">
        <name>Mg(2+)</name>
        <dbReference type="ChEBI" id="CHEBI:18420"/>
    </cofactor>
</comment>
<keyword evidence="7" id="KW-0547">Nucleotide-binding</keyword>
<dbReference type="InterPro" id="IPR036615">
    <property type="entry name" value="Mur_ligase_C_dom_sf"/>
</dbReference>
<feature type="binding site" evidence="7">
    <location>
        <position position="382"/>
    </location>
    <ligand>
        <name>meso-2,6-diaminopimelate</name>
        <dbReference type="ChEBI" id="CHEBI:57791"/>
    </ligand>
</feature>
<dbReference type="SUPFAM" id="SSF63418">
    <property type="entry name" value="MurE/MurF N-terminal domain"/>
    <property type="match status" value="1"/>
</dbReference>
<evidence type="ECO:0000259" key="12">
    <source>
        <dbReference type="Pfam" id="PF08245"/>
    </source>
</evidence>
<dbReference type="Pfam" id="PF02875">
    <property type="entry name" value="Mur_ligase_C"/>
    <property type="match status" value="1"/>
</dbReference>
<organism evidence="13 14">
    <name type="scientific">Candidatus Blochmannia ocreatus</name>
    <name type="common">nom. nud.</name>
    <dbReference type="NCBI Taxonomy" id="251538"/>
    <lineage>
        <taxon>Bacteria</taxon>
        <taxon>Pseudomonadati</taxon>
        <taxon>Pseudomonadota</taxon>
        <taxon>Gammaproteobacteria</taxon>
        <taxon>Enterobacterales</taxon>
        <taxon>Enterobacteriaceae</taxon>
        <taxon>ant endosymbionts</taxon>
        <taxon>Candidatus Blochmanniella</taxon>
    </lineage>
</organism>
<dbReference type="GO" id="GO:0008765">
    <property type="term" value="F:UDP-N-acetylmuramoylalanyl-D-glutamate-2,6-diaminopimelate ligase activity"/>
    <property type="evidence" value="ECO:0007669"/>
    <property type="project" value="UniProtKB-EC"/>
</dbReference>
<comment type="PTM">
    <text evidence="7">Carboxylation is probably crucial for Mg(2+) binding and, consequently, for the gamma-phosphate positioning of ATP.</text>
</comment>
<feature type="binding site" evidence="7">
    <location>
        <position position="176"/>
    </location>
    <ligand>
        <name>UDP-N-acetyl-alpha-D-muramoyl-L-alanyl-D-glutamate</name>
        <dbReference type="ChEBI" id="CHEBI:83900"/>
    </ligand>
</feature>
<evidence type="ECO:0000256" key="1">
    <source>
        <dbReference type="ARBA" id="ARBA00005898"/>
    </source>
</evidence>
<dbReference type="Gene3D" id="3.40.1390.10">
    <property type="entry name" value="MurE/MurF, N-terminal domain"/>
    <property type="match status" value="1"/>
</dbReference>
<dbReference type="InterPro" id="IPR004101">
    <property type="entry name" value="Mur_ligase_C"/>
</dbReference>
<dbReference type="InterPro" id="IPR036565">
    <property type="entry name" value="Mur-like_cat_sf"/>
</dbReference>
<evidence type="ECO:0000256" key="3">
    <source>
        <dbReference type="ARBA" id="ARBA00022960"/>
    </source>
</evidence>
<dbReference type="Pfam" id="PF01225">
    <property type="entry name" value="Mur_ligase"/>
    <property type="match status" value="1"/>
</dbReference>
<comment type="subcellular location">
    <subcellularLocation>
        <location evidence="7 8">Cytoplasm</location>
    </subcellularLocation>
</comment>
<feature type="binding site" evidence="7">
    <location>
        <position position="18"/>
    </location>
    <ligand>
        <name>UDP-N-acetyl-alpha-D-muramoyl-L-alanyl-D-glutamate</name>
        <dbReference type="ChEBI" id="CHEBI:83900"/>
    </ligand>
</feature>
<feature type="binding site" evidence="7">
    <location>
        <position position="457"/>
    </location>
    <ligand>
        <name>meso-2,6-diaminopimelate</name>
        <dbReference type="ChEBI" id="CHEBI:57791"/>
    </ligand>
</feature>
<dbReference type="HAMAP" id="MF_00208">
    <property type="entry name" value="MurE"/>
    <property type="match status" value="1"/>
</dbReference>
<evidence type="ECO:0000256" key="2">
    <source>
        <dbReference type="ARBA" id="ARBA00022618"/>
    </source>
</evidence>
<evidence type="ECO:0000313" key="13">
    <source>
        <dbReference type="EMBL" id="URJ25220.1"/>
    </source>
</evidence>
<feature type="domain" description="Mur ligase N-terminal catalytic" evidence="10">
    <location>
        <begin position="13"/>
        <end position="93"/>
    </location>
</feature>
<evidence type="ECO:0000256" key="4">
    <source>
        <dbReference type="ARBA" id="ARBA00022984"/>
    </source>
</evidence>
<dbReference type="PANTHER" id="PTHR23135:SF4">
    <property type="entry name" value="UDP-N-ACETYLMURAMOYL-L-ALANYL-D-GLUTAMATE--2,6-DIAMINOPIMELATE LIGASE MURE HOMOLOG, CHLOROPLASTIC"/>
    <property type="match status" value="1"/>
</dbReference>
<feature type="short sequence motif" description="Meso-diaminopimelate recognition motif" evidence="7">
    <location>
        <begin position="406"/>
        <end position="409"/>
    </location>
</feature>
<dbReference type="InterPro" id="IPR000713">
    <property type="entry name" value="Mur_ligase_N"/>
</dbReference>
<comment type="pathway">
    <text evidence="7 8">Cell wall biogenesis; peptidoglycan biosynthesis.</text>
</comment>
<keyword evidence="6 7" id="KW-0961">Cell wall biogenesis/degradation</keyword>
<keyword evidence="7" id="KW-0963">Cytoplasm</keyword>
<dbReference type="RefSeq" id="WP_250223351.1">
    <property type="nucleotide sequence ID" value="NZ_CP097762.1"/>
</dbReference>
<feature type="domain" description="Mur ligase central" evidence="12">
    <location>
        <begin position="105"/>
        <end position="309"/>
    </location>
</feature>
<dbReference type="EMBL" id="CP097762">
    <property type="protein sequence ID" value="URJ25220.1"/>
    <property type="molecule type" value="Genomic_DNA"/>
</dbReference>
<evidence type="ECO:0000256" key="7">
    <source>
        <dbReference type="HAMAP-Rule" id="MF_00208"/>
    </source>
</evidence>
<dbReference type="InterPro" id="IPR005761">
    <property type="entry name" value="UDP-N-AcMur-Glu-dNH2Pim_ligase"/>
</dbReference>
<reference evidence="13" key="1">
    <citation type="submission" date="2022-05" db="EMBL/GenBank/DDBJ databases">
        <title>Impact of host demography and evolutionary history on endosymbiont molecular evolution: a test in carpenter ants (Genus Camponotus) and their Blochmannia endosymbionts.</title>
        <authorList>
            <person name="Manthey J.D."/>
            <person name="Giron J.C."/>
            <person name="Hruska J.P."/>
        </authorList>
    </citation>
    <scope>NUCLEOTIDE SEQUENCE</scope>
    <source>
        <strain evidence="13">C-006</strain>
    </source>
</reference>
<keyword evidence="4 7" id="KW-0573">Peptidoglycan synthesis</keyword>
<comment type="caution">
    <text evidence="7">Lacks conserved residue(s) required for the propagation of feature annotation.</text>
</comment>
<feature type="binding site" evidence="7">
    <location>
        <position position="461"/>
    </location>
    <ligand>
        <name>meso-2,6-diaminopimelate</name>
        <dbReference type="ChEBI" id="CHEBI:57791"/>
    </ligand>
</feature>
<feature type="transmembrane region" description="Helical" evidence="9">
    <location>
        <begin position="303"/>
        <end position="327"/>
    </location>
</feature>
<evidence type="ECO:0000256" key="6">
    <source>
        <dbReference type="ARBA" id="ARBA00023316"/>
    </source>
</evidence>
<evidence type="ECO:0000256" key="9">
    <source>
        <dbReference type="SAM" id="Phobius"/>
    </source>
</evidence>
<dbReference type="SUPFAM" id="SSF53623">
    <property type="entry name" value="MurD-like peptide ligases, catalytic domain"/>
    <property type="match status" value="1"/>
</dbReference>
<keyword evidence="9" id="KW-0472">Membrane</keyword>
<evidence type="ECO:0000313" key="14">
    <source>
        <dbReference type="Proteomes" id="UP001056834"/>
    </source>
</evidence>
<dbReference type="NCBIfam" id="TIGR01085">
    <property type="entry name" value="murE"/>
    <property type="match status" value="1"/>
</dbReference>
<feature type="binding site" evidence="7">
    <location>
        <position position="20"/>
    </location>
    <ligand>
        <name>UDP-N-acetyl-alpha-D-muramoyl-L-alanyl-D-glutamate</name>
        <dbReference type="ChEBI" id="CHEBI:83900"/>
    </ligand>
</feature>
<feature type="modified residue" description="N6-carboxylysine" evidence="7">
    <location>
        <position position="216"/>
    </location>
</feature>
<evidence type="ECO:0000256" key="8">
    <source>
        <dbReference type="RuleBase" id="RU004135"/>
    </source>
</evidence>
<feature type="binding site" evidence="7">
    <location>
        <position position="184"/>
    </location>
    <ligand>
        <name>UDP-N-acetyl-alpha-D-muramoyl-L-alanyl-D-glutamate</name>
        <dbReference type="ChEBI" id="CHEBI:83900"/>
    </ligand>
</feature>
<keyword evidence="7 13" id="KW-0436">Ligase</keyword>
<dbReference type="Pfam" id="PF08245">
    <property type="entry name" value="Mur_ligase_M"/>
    <property type="match status" value="1"/>
</dbReference>
<dbReference type="PANTHER" id="PTHR23135">
    <property type="entry name" value="MUR LIGASE FAMILY MEMBER"/>
    <property type="match status" value="1"/>
</dbReference>
<proteinExistence type="inferred from homology"/>
<feature type="binding site" evidence="7">
    <location>
        <begin position="406"/>
        <end position="409"/>
    </location>
    <ligand>
        <name>meso-2,6-diaminopimelate</name>
        <dbReference type="ChEBI" id="CHEBI:57791"/>
    </ligand>
</feature>
<keyword evidence="2 7" id="KW-0132">Cell division</keyword>
<keyword evidence="3 7" id="KW-0133">Cell shape</keyword>
<name>A0ABY4STC2_9ENTR</name>
<dbReference type="NCBIfam" id="NF001123">
    <property type="entry name" value="PRK00139.1-1"/>
    <property type="match status" value="1"/>
</dbReference>
<dbReference type="Gene3D" id="3.40.1190.10">
    <property type="entry name" value="Mur-like, catalytic domain"/>
    <property type="match status" value="1"/>
</dbReference>
<keyword evidence="7" id="KW-0067">ATP-binding</keyword>
<protein>
    <recommendedName>
        <fullName evidence="7">UDP-N-acetylmuramoyl-L-alanyl-D-glutamate--2,6-diaminopimelate ligase</fullName>
        <ecNumber evidence="7">6.3.2.13</ecNumber>
    </recommendedName>
    <alternativeName>
        <fullName evidence="7">Meso-A2pm-adding enzyme</fullName>
    </alternativeName>
    <alternativeName>
        <fullName evidence="7">Meso-diaminopimelate-adding enzyme</fullName>
    </alternativeName>
    <alternativeName>
        <fullName evidence="7">UDP-MurNAc-L-Ala-D-Glu:meso-diaminopimelate ligase</fullName>
    </alternativeName>
    <alternativeName>
        <fullName evidence="7">UDP-MurNAc-tripeptide synthetase</fullName>
    </alternativeName>
    <alternativeName>
        <fullName evidence="7">UDP-N-acetylmuramyl-tripeptide synthetase</fullName>
    </alternativeName>
</protein>
<evidence type="ECO:0000259" key="11">
    <source>
        <dbReference type="Pfam" id="PF02875"/>
    </source>
</evidence>
<keyword evidence="9" id="KW-1133">Transmembrane helix</keyword>
<dbReference type="InterPro" id="IPR035911">
    <property type="entry name" value="MurE/MurF_N"/>
</dbReference>